<sequence>MARKKSISDDELIHLFEQYLISQCSCDLSLVKIPRFGDYVRNNGYQNVADTTIRRNKRFRDFLKESEIKYQDENYEAVITYKTIDPDNFMAKNRAPGAMKRALVEISQYYKKIANIAASYKQEADKLRSLNSELQSTNEDLKQKLQRENELSDENQKLLQIIKTSVYPEIANELLKAEGLLKYSQKVISEDFLADNIITADSEIDFHSGGLIEQENPQKSTKVVSIKNLLDSKTNYK</sequence>
<evidence type="ECO:0000313" key="1">
    <source>
        <dbReference type="EMBL" id="MTR61788.1"/>
    </source>
</evidence>
<name>A0A6L6LGA3_STRPA</name>
<proteinExistence type="predicted"/>
<reference evidence="1 2" key="1">
    <citation type="journal article" date="2019" name="Nat. Med.">
        <title>A library of human gut bacterial isolates paired with longitudinal multiomics data enables mechanistic microbiome research.</title>
        <authorList>
            <person name="Poyet M."/>
            <person name="Groussin M."/>
            <person name="Gibbons S.M."/>
            <person name="Avila-Pacheco J."/>
            <person name="Jiang X."/>
            <person name="Kearney S.M."/>
            <person name="Perrotta A.R."/>
            <person name="Berdy B."/>
            <person name="Zhao S."/>
            <person name="Lieberman T.D."/>
            <person name="Swanson P.K."/>
            <person name="Smith M."/>
            <person name="Roesemann S."/>
            <person name="Alexander J.E."/>
            <person name="Rich S.A."/>
            <person name="Livny J."/>
            <person name="Vlamakis H."/>
            <person name="Clish C."/>
            <person name="Bullock K."/>
            <person name="Deik A."/>
            <person name="Scott J."/>
            <person name="Pierce K.A."/>
            <person name="Xavier R.J."/>
            <person name="Alm E.J."/>
        </authorList>
    </citation>
    <scope>NUCLEOTIDE SEQUENCE [LARGE SCALE GENOMIC DNA]</scope>
    <source>
        <strain evidence="1 2">BIOML-A10</strain>
    </source>
</reference>
<gene>
    <name evidence="1" type="ORF">GMC80_00070</name>
</gene>
<dbReference type="RefSeq" id="WP_049550152.1">
    <property type="nucleotide sequence ID" value="NZ_JASHAV010000026.1"/>
</dbReference>
<organism evidence="1 2">
    <name type="scientific">Streptococcus parasanguinis</name>
    <dbReference type="NCBI Taxonomy" id="1318"/>
    <lineage>
        <taxon>Bacteria</taxon>
        <taxon>Bacillati</taxon>
        <taxon>Bacillota</taxon>
        <taxon>Bacilli</taxon>
        <taxon>Lactobacillales</taxon>
        <taxon>Streptococcaceae</taxon>
        <taxon>Streptococcus</taxon>
    </lineage>
</organism>
<accession>A0A6L6LGA3</accession>
<dbReference type="Proteomes" id="UP000462658">
    <property type="component" value="Unassembled WGS sequence"/>
</dbReference>
<dbReference type="EMBL" id="WMZA01000001">
    <property type="protein sequence ID" value="MTR61788.1"/>
    <property type="molecule type" value="Genomic_DNA"/>
</dbReference>
<comment type="caution">
    <text evidence="1">The sequence shown here is derived from an EMBL/GenBank/DDBJ whole genome shotgun (WGS) entry which is preliminary data.</text>
</comment>
<protein>
    <submittedName>
        <fullName evidence="1">Uncharacterized protein</fullName>
    </submittedName>
</protein>
<evidence type="ECO:0000313" key="2">
    <source>
        <dbReference type="Proteomes" id="UP000462658"/>
    </source>
</evidence>
<dbReference type="AlphaFoldDB" id="A0A6L6LGA3"/>